<dbReference type="GO" id="GO:0046577">
    <property type="term" value="F:long-chain-alcohol oxidase activity"/>
    <property type="evidence" value="ECO:0007669"/>
    <property type="project" value="UniProtKB-EC"/>
</dbReference>
<dbReference type="PANTHER" id="PTHR46056">
    <property type="entry name" value="LONG-CHAIN-ALCOHOL OXIDASE"/>
    <property type="match status" value="1"/>
</dbReference>
<evidence type="ECO:0000313" key="16">
    <source>
        <dbReference type="EMBL" id="CAD9558131.1"/>
    </source>
</evidence>
<evidence type="ECO:0000259" key="14">
    <source>
        <dbReference type="Pfam" id="PF00732"/>
    </source>
</evidence>
<keyword evidence="8" id="KW-0274">FAD</keyword>
<feature type="active site" description="Proton acceptor" evidence="13">
    <location>
        <position position="646"/>
    </location>
</feature>
<proteinExistence type="inferred from homology"/>
<evidence type="ECO:0000256" key="4">
    <source>
        <dbReference type="ARBA" id="ARBA00010790"/>
    </source>
</evidence>
<keyword evidence="10 12" id="KW-0560">Oxidoreductase</keyword>
<evidence type="ECO:0000256" key="2">
    <source>
        <dbReference type="ARBA" id="ARBA00003842"/>
    </source>
</evidence>
<keyword evidence="11" id="KW-0472">Membrane</keyword>
<feature type="domain" description="Glucose-methanol-choline oxidoreductase N-terminal" evidence="14">
    <location>
        <begin position="245"/>
        <end position="464"/>
    </location>
</feature>
<dbReference type="EMBL" id="HBGY01002151">
    <property type="protein sequence ID" value="CAD9558131.1"/>
    <property type="molecule type" value="Transcribed_RNA"/>
</dbReference>
<sequence>MATVPLTPRQLDSLRGIVDGFMPCLSSNAERESEASNRIWSYRLSQDTAYMDALKLTITSKLNRNDSDDIKMLLSALSTTIGSILVTGKVSAQPFSAWETSMQSEALNSLKLSNIALKRGAFSGLKRLVCGLAFSYVNEDTMTNPFWEGIDYPGPLVNNVEGGIEDKVQGAEKMYDFIVQGAVIDTSKWKEQKTIEYDCVIIGSGAGGSVAAANLAEAGYSVLIVEKGSYVQQHDISQREAEALDTMYERHGLLTTSDGQVTILAGSTLGGGTTVNWSCCIETPEHVRAEWVHEHGLTQFKPGGEFDSSMEHVLRRIGAKRDHIALNGMNLKLEKGLKAMNVKYEYTKQNLRDCEAASAGYICFGDRTGNKNGALSTFLVDAAKNGAKIITNARADHVLFDAADNSNAPRKAVGVSLSVGDSVFNVKAKRCVISAAGSLHSPCFLLRSGLTNSHIGKHLHLHPVVGAYGEFSDSIHGYLQAPMTIACKDVCMGPKLDGYGAFIECPSMHPGLAAATLPWNNAKKFRQNISKLKNMSANIVLQRDKSEGRIRLSDDGFNPTIDYDLSADDKTSMLEALIVATKAVIASGAEQVSTASNTDSGISFTDEMDKTTPLVNRLESKKAKAYFAVMKKKGIEKHSIGVFSAHQMGTCRLSVSPNRGVCDENGETWDCDDLYICDASTFPTASGANPMCTTLAISHMISSRIAKRLQYEDNLLAGDLLLKTRRLVEEHKLKRNERKLHLHRESSNYKLWNVISVVVLALAALYFQGISAASERLDSSLPKLF</sequence>
<gene>
    <name evidence="16" type="ORF">LDAN0321_LOCUS1456</name>
</gene>
<keyword evidence="6" id="KW-0285">Flavoprotein</keyword>
<dbReference type="InterPro" id="IPR007867">
    <property type="entry name" value="GMC_OxRtase_C"/>
</dbReference>
<evidence type="ECO:0000256" key="12">
    <source>
        <dbReference type="PIRNR" id="PIRNR028937"/>
    </source>
</evidence>
<dbReference type="Pfam" id="PF13450">
    <property type="entry name" value="NAD_binding_8"/>
    <property type="match status" value="1"/>
</dbReference>
<comment type="subcellular location">
    <subcellularLocation>
        <location evidence="3">Membrane</location>
    </subcellularLocation>
</comment>
<evidence type="ECO:0000259" key="15">
    <source>
        <dbReference type="Pfam" id="PF05199"/>
    </source>
</evidence>
<organism evidence="16">
    <name type="scientific">Leptocylindrus danicus</name>
    <dbReference type="NCBI Taxonomy" id="163516"/>
    <lineage>
        <taxon>Eukaryota</taxon>
        <taxon>Sar</taxon>
        <taxon>Stramenopiles</taxon>
        <taxon>Ochrophyta</taxon>
        <taxon>Bacillariophyta</taxon>
        <taxon>Coscinodiscophyceae</taxon>
        <taxon>Chaetocerotophycidae</taxon>
        <taxon>Leptocylindrales</taxon>
        <taxon>Leptocylindraceae</taxon>
        <taxon>Leptocylindrus</taxon>
    </lineage>
</organism>
<comment type="function">
    <text evidence="2">Long-chain fatty alcohol oxidase involved in the omega-oxidation pathway of lipid degradation.</text>
</comment>
<dbReference type="Pfam" id="PF05199">
    <property type="entry name" value="GMC_oxred_C"/>
    <property type="match status" value="1"/>
</dbReference>
<evidence type="ECO:0000256" key="13">
    <source>
        <dbReference type="PIRSR" id="PIRSR028937-1"/>
    </source>
</evidence>
<evidence type="ECO:0000256" key="5">
    <source>
        <dbReference type="ARBA" id="ARBA00013125"/>
    </source>
</evidence>
<protein>
    <recommendedName>
        <fullName evidence="5 12">Long-chain-alcohol oxidase</fullName>
        <ecNumber evidence="5 12">1.1.3.20</ecNumber>
    </recommendedName>
</protein>
<dbReference type="InterPro" id="IPR036188">
    <property type="entry name" value="FAD/NAD-bd_sf"/>
</dbReference>
<evidence type="ECO:0000256" key="8">
    <source>
        <dbReference type="ARBA" id="ARBA00022827"/>
    </source>
</evidence>
<keyword evidence="7" id="KW-0812">Transmembrane</keyword>
<dbReference type="PANTHER" id="PTHR46056:SF12">
    <property type="entry name" value="LONG-CHAIN-ALCOHOL OXIDASE"/>
    <property type="match status" value="1"/>
</dbReference>
<evidence type="ECO:0000256" key="10">
    <source>
        <dbReference type="ARBA" id="ARBA00023002"/>
    </source>
</evidence>
<evidence type="ECO:0000256" key="11">
    <source>
        <dbReference type="ARBA" id="ARBA00023136"/>
    </source>
</evidence>
<feature type="domain" description="Glucose-methanol-choline oxidoreductase C-terminal" evidence="15">
    <location>
        <begin position="545"/>
        <end position="697"/>
    </location>
</feature>
<reference evidence="16" key="1">
    <citation type="submission" date="2021-01" db="EMBL/GenBank/DDBJ databases">
        <authorList>
            <person name="Corre E."/>
            <person name="Pelletier E."/>
            <person name="Niang G."/>
            <person name="Scheremetjew M."/>
            <person name="Finn R."/>
            <person name="Kale V."/>
            <person name="Holt S."/>
            <person name="Cochrane G."/>
            <person name="Meng A."/>
            <person name="Brown T."/>
            <person name="Cohen L."/>
        </authorList>
    </citation>
    <scope>NUCLEOTIDE SEQUENCE</scope>
    <source>
        <strain evidence="16">B650</strain>
    </source>
</reference>
<evidence type="ECO:0000256" key="1">
    <source>
        <dbReference type="ARBA" id="ARBA00000920"/>
    </source>
</evidence>
<dbReference type="Gene3D" id="3.50.50.60">
    <property type="entry name" value="FAD/NAD(P)-binding domain"/>
    <property type="match status" value="2"/>
</dbReference>
<dbReference type="AlphaFoldDB" id="A0A7S2JUM8"/>
<dbReference type="EC" id="1.1.3.20" evidence="5 12"/>
<dbReference type="Pfam" id="PF00732">
    <property type="entry name" value="GMC_oxred_N"/>
    <property type="match status" value="1"/>
</dbReference>
<dbReference type="SUPFAM" id="SSF51905">
    <property type="entry name" value="FAD/NAD(P)-binding domain"/>
    <property type="match status" value="1"/>
</dbReference>
<dbReference type="InterPro" id="IPR012400">
    <property type="entry name" value="Long_Oxdase"/>
</dbReference>
<evidence type="ECO:0000256" key="6">
    <source>
        <dbReference type="ARBA" id="ARBA00022630"/>
    </source>
</evidence>
<dbReference type="GO" id="GO:0016020">
    <property type="term" value="C:membrane"/>
    <property type="evidence" value="ECO:0007669"/>
    <property type="project" value="UniProtKB-SubCell"/>
</dbReference>
<dbReference type="PIRSF" id="PIRSF028937">
    <property type="entry name" value="Lg_Ch_AO"/>
    <property type="match status" value="1"/>
</dbReference>
<evidence type="ECO:0000256" key="3">
    <source>
        <dbReference type="ARBA" id="ARBA00004370"/>
    </source>
</evidence>
<evidence type="ECO:0000256" key="7">
    <source>
        <dbReference type="ARBA" id="ARBA00022692"/>
    </source>
</evidence>
<accession>A0A7S2JUM8</accession>
<dbReference type="InterPro" id="IPR000172">
    <property type="entry name" value="GMC_OxRdtase_N"/>
</dbReference>
<name>A0A7S2JUM8_9STRA</name>
<comment type="catalytic activity">
    <reaction evidence="1 12">
        <text>a long-chain primary fatty alcohol + O2 = a long-chain fatty aldehyde + H2O2</text>
        <dbReference type="Rhea" id="RHEA:22756"/>
        <dbReference type="ChEBI" id="CHEBI:15379"/>
        <dbReference type="ChEBI" id="CHEBI:16240"/>
        <dbReference type="ChEBI" id="CHEBI:17176"/>
        <dbReference type="ChEBI" id="CHEBI:77396"/>
        <dbReference type="EC" id="1.1.3.20"/>
    </reaction>
</comment>
<comment type="similarity">
    <text evidence="4 12">Belongs to the GMC oxidoreductase family.</text>
</comment>
<evidence type="ECO:0000256" key="9">
    <source>
        <dbReference type="ARBA" id="ARBA00022989"/>
    </source>
</evidence>
<dbReference type="GO" id="GO:0050660">
    <property type="term" value="F:flavin adenine dinucleotide binding"/>
    <property type="evidence" value="ECO:0007669"/>
    <property type="project" value="InterPro"/>
</dbReference>
<keyword evidence="9" id="KW-1133">Transmembrane helix</keyword>